<evidence type="ECO:0000313" key="7">
    <source>
        <dbReference type="Proteomes" id="UP000427906"/>
    </source>
</evidence>
<dbReference type="AlphaFoldDB" id="A0A5K7YU89"/>
<gene>
    <name evidence="6" type="ORF">DSCA_57800</name>
</gene>
<dbReference type="InterPro" id="IPR011006">
    <property type="entry name" value="CheY-like_superfamily"/>
</dbReference>
<proteinExistence type="predicted"/>
<dbReference type="PROSITE" id="PS50110">
    <property type="entry name" value="RESPONSE_REGULATORY"/>
    <property type="match status" value="1"/>
</dbReference>
<keyword evidence="1 4" id="KW-0597">Phosphoprotein</keyword>
<keyword evidence="2" id="KW-0902">Two-component regulatory system</keyword>
<feature type="domain" description="Response regulatory" evidence="5">
    <location>
        <begin position="2"/>
        <end position="116"/>
    </location>
</feature>
<dbReference type="OrthoDB" id="9788090at2"/>
<dbReference type="GO" id="GO:0006355">
    <property type="term" value="P:regulation of DNA-templated transcription"/>
    <property type="evidence" value="ECO:0007669"/>
    <property type="project" value="TreeGrafter"/>
</dbReference>
<dbReference type="InterPro" id="IPR039420">
    <property type="entry name" value="WalR-like"/>
</dbReference>
<evidence type="ECO:0000256" key="1">
    <source>
        <dbReference type="ARBA" id="ARBA00022553"/>
    </source>
</evidence>
<dbReference type="RefSeq" id="WP_155319629.1">
    <property type="nucleotide sequence ID" value="NZ_AP021874.1"/>
</dbReference>
<name>A0A5K7YU89_9BACT</name>
<evidence type="ECO:0000256" key="3">
    <source>
        <dbReference type="ARBA" id="ARBA00023125"/>
    </source>
</evidence>
<evidence type="ECO:0000256" key="4">
    <source>
        <dbReference type="PROSITE-ProRule" id="PRU00169"/>
    </source>
</evidence>
<organism evidence="6 7">
    <name type="scientific">Desulfosarcina alkanivorans</name>
    <dbReference type="NCBI Taxonomy" id="571177"/>
    <lineage>
        <taxon>Bacteria</taxon>
        <taxon>Pseudomonadati</taxon>
        <taxon>Thermodesulfobacteriota</taxon>
        <taxon>Desulfobacteria</taxon>
        <taxon>Desulfobacterales</taxon>
        <taxon>Desulfosarcinaceae</taxon>
        <taxon>Desulfosarcina</taxon>
    </lineage>
</organism>
<dbReference type="PANTHER" id="PTHR48111">
    <property type="entry name" value="REGULATOR OF RPOS"/>
    <property type="match status" value="1"/>
</dbReference>
<dbReference type="Pfam" id="PF00072">
    <property type="entry name" value="Response_reg"/>
    <property type="match status" value="1"/>
</dbReference>
<dbReference type="InterPro" id="IPR001789">
    <property type="entry name" value="Sig_transdc_resp-reg_receiver"/>
</dbReference>
<dbReference type="GO" id="GO:0000976">
    <property type="term" value="F:transcription cis-regulatory region binding"/>
    <property type="evidence" value="ECO:0007669"/>
    <property type="project" value="TreeGrafter"/>
</dbReference>
<dbReference type="Gene3D" id="3.40.50.2300">
    <property type="match status" value="1"/>
</dbReference>
<dbReference type="Proteomes" id="UP000427906">
    <property type="component" value="Chromosome"/>
</dbReference>
<feature type="modified residue" description="4-aspartylphosphate" evidence="4">
    <location>
        <position position="52"/>
    </location>
</feature>
<dbReference type="GO" id="GO:0005829">
    <property type="term" value="C:cytosol"/>
    <property type="evidence" value="ECO:0007669"/>
    <property type="project" value="TreeGrafter"/>
</dbReference>
<reference evidence="6 7" key="1">
    <citation type="submission" date="2019-11" db="EMBL/GenBank/DDBJ databases">
        <title>Comparative genomics of hydrocarbon-degrading Desulfosarcina strains.</title>
        <authorList>
            <person name="Watanabe M."/>
            <person name="Kojima H."/>
            <person name="Fukui M."/>
        </authorList>
    </citation>
    <scope>NUCLEOTIDE SEQUENCE [LARGE SCALE GENOMIC DNA]</scope>
    <source>
        <strain evidence="6 7">PL12</strain>
    </source>
</reference>
<accession>A0A5K7YU89</accession>
<dbReference type="KEGG" id="dalk:DSCA_57800"/>
<keyword evidence="7" id="KW-1185">Reference proteome</keyword>
<evidence type="ECO:0000313" key="6">
    <source>
        <dbReference type="EMBL" id="BBO71850.1"/>
    </source>
</evidence>
<dbReference type="GO" id="GO:0032993">
    <property type="term" value="C:protein-DNA complex"/>
    <property type="evidence" value="ECO:0007669"/>
    <property type="project" value="TreeGrafter"/>
</dbReference>
<dbReference type="SUPFAM" id="SSF52172">
    <property type="entry name" value="CheY-like"/>
    <property type="match status" value="1"/>
</dbReference>
<dbReference type="PANTHER" id="PTHR48111:SF40">
    <property type="entry name" value="PHOSPHATE REGULON TRANSCRIPTIONAL REGULATORY PROTEIN PHOB"/>
    <property type="match status" value="1"/>
</dbReference>
<protein>
    <submittedName>
        <fullName evidence="6">Response regulator</fullName>
    </submittedName>
</protein>
<evidence type="ECO:0000256" key="2">
    <source>
        <dbReference type="ARBA" id="ARBA00023012"/>
    </source>
</evidence>
<dbReference type="EMBL" id="AP021874">
    <property type="protein sequence ID" value="BBO71850.1"/>
    <property type="molecule type" value="Genomic_DNA"/>
</dbReference>
<evidence type="ECO:0000259" key="5">
    <source>
        <dbReference type="PROSITE" id="PS50110"/>
    </source>
</evidence>
<keyword evidence="3" id="KW-0238">DNA-binding</keyword>
<sequence length="127" mass="14170">MKILLVDDEQKFAQMLAKRLALRGILADVCFSGEQALETVQQGHRFDVAILDVKMPGIGGIDLKRRLALLDGRMKYIFLTGHGSKMDYTTAAREAENYLPKPLQIDVLIETLNRLTEEPPGASERDG</sequence>
<dbReference type="GO" id="GO:0000156">
    <property type="term" value="F:phosphorelay response regulator activity"/>
    <property type="evidence" value="ECO:0007669"/>
    <property type="project" value="TreeGrafter"/>
</dbReference>
<dbReference type="SMART" id="SM00448">
    <property type="entry name" value="REC"/>
    <property type="match status" value="1"/>
</dbReference>